<dbReference type="Proteomes" id="UP000002668">
    <property type="component" value="Genome"/>
</dbReference>
<organism evidence="3">
    <name type="scientific">Leptosphaeria maculans (strain JN3 / isolate v23.1.3 / race Av1-4-5-6-7-8)</name>
    <name type="common">Blackleg fungus</name>
    <name type="synonym">Phoma lingam</name>
    <dbReference type="NCBI Taxonomy" id="985895"/>
    <lineage>
        <taxon>Eukaryota</taxon>
        <taxon>Fungi</taxon>
        <taxon>Dikarya</taxon>
        <taxon>Ascomycota</taxon>
        <taxon>Pezizomycotina</taxon>
        <taxon>Dothideomycetes</taxon>
        <taxon>Pleosporomycetidae</taxon>
        <taxon>Pleosporales</taxon>
        <taxon>Pleosporineae</taxon>
        <taxon>Leptosphaeriaceae</taxon>
        <taxon>Plenodomus</taxon>
        <taxon>Plenodomus lingam/Leptosphaeria maculans species complex</taxon>
    </lineage>
</organism>
<dbReference type="HOGENOM" id="CLU_1272513_0_0_1"/>
<accession>E4ZNH0</accession>
<reference evidence="3" key="1">
    <citation type="journal article" date="2011" name="Nat. Commun.">
        <title>Effector diversification within compartments of the Leptosphaeria maculans genome affected by Repeat-Induced Point mutations.</title>
        <authorList>
            <person name="Rouxel T."/>
            <person name="Grandaubert J."/>
            <person name="Hane J.K."/>
            <person name="Hoede C."/>
            <person name="van de Wouw A.P."/>
            <person name="Couloux A."/>
            <person name="Dominguez V."/>
            <person name="Anthouard V."/>
            <person name="Bally P."/>
            <person name="Bourras S."/>
            <person name="Cozijnsen A.J."/>
            <person name="Ciuffetti L.M."/>
            <person name="Degrave A."/>
            <person name="Dilmaghani A."/>
            <person name="Duret L."/>
            <person name="Fudal I."/>
            <person name="Goodwin S.B."/>
            <person name="Gout L."/>
            <person name="Glaser N."/>
            <person name="Linglin J."/>
            <person name="Kema G.H.J."/>
            <person name="Lapalu N."/>
            <person name="Lawrence C.B."/>
            <person name="May K."/>
            <person name="Meyer M."/>
            <person name="Ollivier B."/>
            <person name="Poulain J."/>
            <person name="Schoch C.L."/>
            <person name="Simon A."/>
            <person name="Spatafora J.W."/>
            <person name="Stachowiak A."/>
            <person name="Turgeon B.G."/>
            <person name="Tyler B.M."/>
            <person name="Vincent D."/>
            <person name="Weissenbach J."/>
            <person name="Amselem J."/>
            <person name="Quesneville H."/>
            <person name="Oliver R.P."/>
            <person name="Wincker P."/>
            <person name="Balesdent M.-H."/>
            <person name="Howlett B.J."/>
        </authorList>
    </citation>
    <scope>NUCLEOTIDE SEQUENCE [LARGE SCALE GENOMIC DNA]</scope>
    <source>
        <strain evidence="3">JN3 / isolate v23.1.3 / race Av1-4-5-6-7-8</strain>
    </source>
</reference>
<evidence type="ECO:0000313" key="2">
    <source>
        <dbReference type="EMBL" id="CBX93029.1"/>
    </source>
</evidence>
<gene>
    <name evidence="2" type="ORF">LEMA_P039300.1</name>
</gene>
<sequence length="217" mass="23572">MQSEDKFEQRDIGQAPCTSSQLDGRVREATVPTDANTGCFFSLTKEAHVLPPLPGQVASADHVDETPVDGSRVASPQRCPSFKLTLGHVGVGVGVGVAQHNNRVGRLENEGQTTRTQHSTNRTAKGSRDDETPLPPLACTKLAGRGYSTTPTPRRSRKRGMVRDDGYSTTRSRLGTGQWLRIQPETIGQTSKRGPKLRSAGSMPQFLLPMKWPNVPC</sequence>
<dbReference type="InParanoid" id="E4ZNH0"/>
<feature type="region of interest" description="Disordered" evidence="1">
    <location>
        <begin position="106"/>
        <end position="172"/>
    </location>
</feature>
<keyword evidence="3" id="KW-1185">Reference proteome</keyword>
<dbReference type="VEuPathDB" id="FungiDB:LEMA_P039300.1"/>
<feature type="compositionally biased region" description="Basic and acidic residues" evidence="1">
    <location>
        <begin position="1"/>
        <end position="11"/>
    </location>
</feature>
<feature type="region of interest" description="Disordered" evidence="1">
    <location>
        <begin position="1"/>
        <end position="26"/>
    </location>
</feature>
<dbReference type="AlphaFoldDB" id="E4ZNH0"/>
<protein>
    <submittedName>
        <fullName evidence="2">Predicted protein</fullName>
    </submittedName>
</protein>
<proteinExistence type="predicted"/>
<feature type="compositionally biased region" description="Polar residues" evidence="1">
    <location>
        <begin position="110"/>
        <end position="124"/>
    </location>
</feature>
<name>E4ZNH0_LEPMJ</name>
<dbReference type="EMBL" id="FP929105">
    <property type="protein sequence ID" value="CBX93029.1"/>
    <property type="molecule type" value="Genomic_DNA"/>
</dbReference>
<evidence type="ECO:0000313" key="3">
    <source>
        <dbReference type="Proteomes" id="UP000002668"/>
    </source>
</evidence>
<evidence type="ECO:0000256" key="1">
    <source>
        <dbReference type="SAM" id="MobiDB-lite"/>
    </source>
</evidence>